<protein>
    <submittedName>
        <fullName evidence="3">Uncharacterized protein</fullName>
    </submittedName>
</protein>
<evidence type="ECO:0000256" key="1">
    <source>
        <dbReference type="SAM" id="MobiDB-lite"/>
    </source>
</evidence>
<feature type="transmembrane region" description="Helical" evidence="2">
    <location>
        <begin position="294"/>
        <end position="312"/>
    </location>
</feature>
<keyword evidence="2" id="KW-0812">Transmembrane</keyword>
<feature type="region of interest" description="Disordered" evidence="1">
    <location>
        <begin position="18"/>
        <end position="168"/>
    </location>
</feature>
<proteinExistence type="predicted"/>
<dbReference type="Proteomes" id="UP000885362">
    <property type="component" value="Unassembled WGS sequence"/>
</dbReference>
<gene>
    <name evidence="3" type="ORF">EL06_27960</name>
</gene>
<feature type="compositionally biased region" description="Gly residues" evidence="1">
    <location>
        <begin position="118"/>
        <end position="164"/>
    </location>
</feature>
<keyword evidence="2" id="KW-0472">Membrane</keyword>
<accession>A0A6C8Y549</accession>
<feature type="region of interest" description="Disordered" evidence="1">
    <location>
        <begin position="185"/>
        <end position="215"/>
    </location>
</feature>
<feature type="compositionally biased region" description="Low complexity" evidence="1">
    <location>
        <begin position="42"/>
        <end position="65"/>
    </location>
</feature>
<dbReference type="AlphaFoldDB" id="A0A6C8Y549"/>
<dbReference type="EMBL" id="RSHK01000065">
    <property type="protein sequence ID" value="MIE73085.1"/>
    <property type="molecule type" value="Genomic_DNA"/>
</dbReference>
<keyword evidence="2" id="KW-1133">Transmembrane helix</keyword>
<comment type="caution">
    <text evidence="3">The sequence shown here is derived from an EMBL/GenBank/DDBJ whole genome shotgun (WGS) entry which is preliminary data.</text>
</comment>
<organism evidence="3">
    <name type="scientific">Salmonella diarizonae</name>
    <dbReference type="NCBI Taxonomy" id="59204"/>
    <lineage>
        <taxon>Bacteria</taxon>
        <taxon>Pseudomonadati</taxon>
        <taxon>Pseudomonadota</taxon>
        <taxon>Gammaproteobacteria</taxon>
        <taxon>Enterobacterales</taxon>
        <taxon>Enterobacteriaceae</taxon>
        <taxon>Salmonella</taxon>
    </lineage>
</organism>
<feature type="non-terminal residue" evidence="3">
    <location>
        <position position="1"/>
    </location>
</feature>
<evidence type="ECO:0000256" key="2">
    <source>
        <dbReference type="SAM" id="Phobius"/>
    </source>
</evidence>
<evidence type="ECO:0000313" key="3">
    <source>
        <dbReference type="EMBL" id="MIE73085.1"/>
    </source>
</evidence>
<name>A0A6C8Y549_SALDZ</name>
<sequence>GGLHSDFFSKPSNAYLNHIANNRPLSPPFMDFTQSADDSDSGDSGNPDTGDSGNPDDPSVTPPDGGDSGGGGTVTPPDGGGSGGGGGGDSGGTDTPDTGSQCVPGTPGWPDCDDQSGQPGGGDSSGDSGSGGDKPGTGDSGGGGGGSGGGHGSGGDGHGGGNTDGDGDALLEEVKRFHADVNAALKPDGSTMPQFSDKDADFSEVQKSLDKQEQEQSDAWVFGADKLKSTLSGISGSLPSTELDMSKAVPVGITGVCRPWEFDIVIGITDGKQFKQHVVMTQFCTWYDTYIRPFVTWAFNFLTAVAVFNILYKGLRTID</sequence>
<feature type="compositionally biased region" description="Gly residues" evidence="1">
    <location>
        <begin position="66"/>
        <end position="91"/>
    </location>
</feature>
<reference evidence="3" key="1">
    <citation type="submission" date="2018-08" db="EMBL/GenBank/DDBJ databases">
        <authorList>
            <consortium name="GenomeTrakr network: Whole genome sequencing for foodborne pathogen traceback"/>
        </authorList>
    </citation>
    <scope>NUCLEOTIDE SEQUENCE [LARGE SCALE GENOMIC DNA]</scope>
    <source>
        <strain evidence="3">FMA0132</strain>
    </source>
</reference>